<feature type="transmembrane region" description="Helical" evidence="8">
    <location>
        <begin position="166"/>
        <end position="184"/>
    </location>
</feature>
<dbReference type="InterPro" id="IPR017871">
    <property type="entry name" value="ABC_transporter-like_CS"/>
</dbReference>
<feature type="transmembrane region" description="Helical" evidence="8">
    <location>
        <begin position="136"/>
        <end position="160"/>
    </location>
</feature>
<dbReference type="SUPFAM" id="SSF90123">
    <property type="entry name" value="ABC transporter transmembrane region"/>
    <property type="match status" value="1"/>
</dbReference>
<dbReference type="Proteomes" id="UP000218598">
    <property type="component" value="Unassembled WGS sequence"/>
</dbReference>
<accession>A0A2A3YN37</accession>
<evidence type="ECO:0000256" key="1">
    <source>
        <dbReference type="ARBA" id="ARBA00004651"/>
    </source>
</evidence>
<dbReference type="SUPFAM" id="SSF52540">
    <property type="entry name" value="P-loop containing nucleoside triphosphate hydrolases"/>
    <property type="match status" value="1"/>
</dbReference>
<evidence type="ECO:0000313" key="12">
    <source>
        <dbReference type="Proteomes" id="UP000218598"/>
    </source>
</evidence>
<evidence type="ECO:0000256" key="2">
    <source>
        <dbReference type="ARBA" id="ARBA00022692"/>
    </source>
</evidence>
<keyword evidence="3" id="KW-0547">Nucleotide-binding</keyword>
<feature type="domain" description="ABC transporter" evidence="9">
    <location>
        <begin position="374"/>
        <end position="593"/>
    </location>
</feature>
<dbReference type="InterPro" id="IPR011527">
    <property type="entry name" value="ABC1_TM_dom"/>
</dbReference>
<dbReference type="PROSITE" id="PS50893">
    <property type="entry name" value="ABC_TRANSPORTER_2"/>
    <property type="match status" value="1"/>
</dbReference>
<dbReference type="SMART" id="SM00382">
    <property type="entry name" value="AAA"/>
    <property type="match status" value="1"/>
</dbReference>
<dbReference type="GO" id="GO:0140359">
    <property type="term" value="F:ABC-type transporter activity"/>
    <property type="evidence" value="ECO:0007669"/>
    <property type="project" value="InterPro"/>
</dbReference>
<dbReference type="InterPro" id="IPR039421">
    <property type="entry name" value="Type_1_exporter"/>
</dbReference>
<organism evidence="11 12">
    <name type="scientific">Brachybacterium alimentarium</name>
    <dbReference type="NCBI Taxonomy" id="47845"/>
    <lineage>
        <taxon>Bacteria</taxon>
        <taxon>Bacillati</taxon>
        <taxon>Actinomycetota</taxon>
        <taxon>Actinomycetes</taxon>
        <taxon>Micrococcales</taxon>
        <taxon>Dermabacteraceae</taxon>
        <taxon>Brachybacterium</taxon>
    </lineage>
</organism>
<proteinExistence type="predicted"/>
<evidence type="ECO:0000256" key="4">
    <source>
        <dbReference type="ARBA" id="ARBA00022840"/>
    </source>
</evidence>
<feature type="domain" description="ABC transmembrane type-1" evidence="10">
    <location>
        <begin position="26"/>
        <end position="269"/>
    </location>
</feature>
<feature type="transmembrane region" description="Helical" evidence="8">
    <location>
        <begin position="60"/>
        <end position="82"/>
    </location>
</feature>
<keyword evidence="2 8" id="KW-0812">Transmembrane</keyword>
<dbReference type="PROSITE" id="PS00211">
    <property type="entry name" value="ABC_TRANSPORTER_1"/>
    <property type="match status" value="1"/>
</dbReference>
<dbReference type="InterPro" id="IPR027417">
    <property type="entry name" value="P-loop_NTPase"/>
</dbReference>
<dbReference type="Gene3D" id="3.40.50.300">
    <property type="entry name" value="P-loop containing nucleotide triphosphate hydrolases"/>
    <property type="match status" value="1"/>
</dbReference>
<comment type="subcellular location">
    <subcellularLocation>
        <location evidence="1">Cell membrane</location>
        <topology evidence="1">Multi-pass membrane protein</topology>
    </subcellularLocation>
</comment>
<evidence type="ECO:0000259" key="9">
    <source>
        <dbReference type="PROSITE" id="PS50893"/>
    </source>
</evidence>
<protein>
    <recommendedName>
        <fullName evidence="13">ABC transporter ATP-binding protein</fullName>
    </recommendedName>
</protein>
<dbReference type="Gene3D" id="1.20.1560.10">
    <property type="entry name" value="ABC transporter type 1, transmembrane domain"/>
    <property type="match status" value="1"/>
</dbReference>
<name>A0A2A3YN37_9MICO</name>
<dbReference type="AlphaFoldDB" id="A0A2A3YN37"/>
<evidence type="ECO:0000256" key="5">
    <source>
        <dbReference type="ARBA" id="ARBA00022989"/>
    </source>
</evidence>
<dbReference type="Pfam" id="PF00005">
    <property type="entry name" value="ABC_tran"/>
    <property type="match status" value="1"/>
</dbReference>
<reference evidence="11 12" key="1">
    <citation type="journal article" date="2017" name="Elife">
        <title>Extensive horizontal gene transfer in cheese-associated bacteria.</title>
        <authorList>
            <person name="Bonham K.S."/>
            <person name="Wolfe B.E."/>
            <person name="Dutton R.J."/>
        </authorList>
    </citation>
    <scope>NUCLEOTIDE SEQUENCE [LARGE SCALE GENOMIC DNA]</scope>
    <source>
        <strain evidence="11 12">341_9</strain>
    </source>
</reference>
<dbReference type="InterPro" id="IPR003593">
    <property type="entry name" value="AAA+_ATPase"/>
</dbReference>
<evidence type="ECO:0000259" key="10">
    <source>
        <dbReference type="PROSITE" id="PS50929"/>
    </source>
</evidence>
<keyword evidence="5 8" id="KW-1133">Transmembrane helix</keyword>
<dbReference type="GO" id="GO:0016887">
    <property type="term" value="F:ATP hydrolysis activity"/>
    <property type="evidence" value="ECO:0007669"/>
    <property type="project" value="InterPro"/>
</dbReference>
<dbReference type="GO" id="GO:0005886">
    <property type="term" value="C:plasma membrane"/>
    <property type="evidence" value="ECO:0007669"/>
    <property type="project" value="UniProtKB-SubCell"/>
</dbReference>
<dbReference type="PANTHER" id="PTHR24221:SF654">
    <property type="entry name" value="ATP-BINDING CASSETTE SUB-FAMILY B MEMBER 6"/>
    <property type="match status" value="1"/>
</dbReference>
<dbReference type="PROSITE" id="PS50929">
    <property type="entry name" value="ABC_TM1F"/>
    <property type="match status" value="1"/>
</dbReference>
<evidence type="ECO:0000256" key="3">
    <source>
        <dbReference type="ARBA" id="ARBA00022741"/>
    </source>
</evidence>
<evidence type="ECO:0008006" key="13">
    <source>
        <dbReference type="Google" id="ProtNLM"/>
    </source>
</evidence>
<dbReference type="PANTHER" id="PTHR24221">
    <property type="entry name" value="ATP-BINDING CASSETTE SUB-FAMILY B"/>
    <property type="match status" value="1"/>
</dbReference>
<evidence type="ECO:0000256" key="8">
    <source>
        <dbReference type="SAM" id="Phobius"/>
    </source>
</evidence>
<keyword evidence="12" id="KW-1185">Reference proteome</keyword>
<sequence length="593" mass="61073">MTQRNRPMTDLRWLLAFAAPARGVLAVSVLARLLGHTASAAALALPAWAIGAALTQPGDLSVLVVVAGLIVLALAAGALRYLEQLTGHLAAFRLLGELRIWVMHRVLPQAPAVIDVRGAARVLDVAVRDVDRIEVFFAHTIAPAISAVLLPAAAIGFTAATAGPPTALSLALVLAAGWAVSLLGRGAGRQTARVLGRARGDITQHVADSLRVRDVIQGAGTLEERLAAMRELDARLGAALTARSRRAGVRHGATALRVWGGTLLVLLVGLATAPGALPAVLLAAALVPGTATGLDTLERLAVSLPAGLEATRRVRELAEASPLVPEPSEPTAPTGPTAPISPISPISPTGLRGPGFSGVSTQATAPAGGSRIAAELTDVTFRYPDRPDPVLESISLHLAPGTTVGITGPTGSGKSTIARLLQRHRDPEAGTVTIDGVDARRLGSTQVQRIVAVADQDPFLLDATVAANLRLAAPGAPDAALEEVLRTACSPLPLDRCIGPRGSALSGGERQRLALARTVLRAGQAPGGIAGAILVLDEATSHQDPLTQERVVAGVQRLGTSTVVIAHRHETLRPADHLIHLENGRVVPADSSC</sequence>
<dbReference type="OrthoDB" id="9762778at2"/>
<dbReference type="CDD" id="cd03228">
    <property type="entry name" value="ABCC_MRP_Like"/>
    <property type="match status" value="1"/>
</dbReference>
<evidence type="ECO:0000256" key="6">
    <source>
        <dbReference type="ARBA" id="ARBA00023136"/>
    </source>
</evidence>
<evidence type="ECO:0000256" key="7">
    <source>
        <dbReference type="SAM" id="MobiDB-lite"/>
    </source>
</evidence>
<dbReference type="InterPro" id="IPR003439">
    <property type="entry name" value="ABC_transporter-like_ATP-bd"/>
</dbReference>
<dbReference type="RefSeq" id="WP_096196476.1">
    <property type="nucleotide sequence ID" value="NZ_JBQQGT010000022.1"/>
</dbReference>
<dbReference type="InterPro" id="IPR036640">
    <property type="entry name" value="ABC1_TM_sf"/>
</dbReference>
<feature type="compositionally biased region" description="Low complexity" evidence="7">
    <location>
        <begin position="331"/>
        <end position="350"/>
    </location>
</feature>
<comment type="caution">
    <text evidence="11">The sequence shown here is derived from an EMBL/GenBank/DDBJ whole genome shotgun (WGS) entry which is preliminary data.</text>
</comment>
<gene>
    <name evidence="11" type="ORF">CIK66_02845</name>
</gene>
<dbReference type="GO" id="GO:0005524">
    <property type="term" value="F:ATP binding"/>
    <property type="evidence" value="ECO:0007669"/>
    <property type="project" value="UniProtKB-KW"/>
</dbReference>
<evidence type="ECO:0000313" key="11">
    <source>
        <dbReference type="EMBL" id="PCC40720.1"/>
    </source>
</evidence>
<dbReference type="EMBL" id="NRGR01000005">
    <property type="protein sequence ID" value="PCC40720.1"/>
    <property type="molecule type" value="Genomic_DNA"/>
</dbReference>
<feature type="region of interest" description="Disordered" evidence="7">
    <location>
        <begin position="318"/>
        <end position="364"/>
    </location>
</feature>
<keyword evidence="4" id="KW-0067">ATP-binding</keyword>
<keyword evidence="6 8" id="KW-0472">Membrane</keyword>
<feature type="transmembrane region" description="Helical" evidence="8">
    <location>
        <begin position="263"/>
        <end position="287"/>
    </location>
</feature>